<proteinExistence type="predicted"/>
<dbReference type="Gene3D" id="3.30.2310.20">
    <property type="entry name" value="RelE-like"/>
    <property type="match status" value="1"/>
</dbReference>
<reference evidence="1 2" key="1">
    <citation type="journal article" date="2015" name="Appl. Environ. Microbiol.">
        <title>Aerobic and Anaerobic Thiosulfate Oxidation by a Cold-Adapted, Subglacial Chemoautotroph.</title>
        <authorList>
            <person name="Harrold Z.R."/>
            <person name="Skidmore M.L."/>
            <person name="Hamilton T.L."/>
            <person name="Desch L."/>
            <person name="Amada K."/>
            <person name="van Gelder W."/>
            <person name="Glover K."/>
            <person name="Roden E.E."/>
            <person name="Boyd E.S."/>
        </authorList>
    </citation>
    <scope>NUCLEOTIDE SEQUENCE [LARGE SCALE GENOMIC DNA]</scope>
    <source>
        <strain evidence="1 2">RG</strain>
    </source>
</reference>
<dbReference type="AlphaFoldDB" id="A0A106BLY8"/>
<dbReference type="InterPro" id="IPR031552">
    <property type="entry name" value="ParE-like_toxin"/>
</dbReference>
<dbReference type="SUPFAM" id="SSF143011">
    <property type="entry name" value="RelE-like"/>
    <property type="match status" value="1"/>
</dbReference>
<keyword evidence="2" id="KW-1185">Reference proteome</keyword>
<protein>
    <submittedName>
        <fullName evidence="1">RelE/StbE family addiction module toxin</fullName>
    </submittedName>
</protein>
<dbReference type="Pfam" id="PF15781">
    <property type="entry name" value="ParE-like_toxin"/>
    <property type="match status" value="1"/>
</dbReference>
<name>A0A106BLY8_THIDE</name>
<dbReference type="EMBL" id="LDUG01000034">
    <property type="protein sequence ID" value="KVW94603.1"/>
    <property type="molecule type" value="Genomic_DNA"/>
</dbReference>
<evidence type="ECO:0000313" key="2">
    <source>
        <dbReference type="Proteomes" id="UP000064243"/>
    </source>
</evidence>
<evidence type="ECO:0000313" key="1">
    <source>
        <dbReference type="EMBL" id="KVW94603.1"/>
    </source>
</evidence>
<sequence length="92" mass="10873">MTWLVQQTRRFARQYKKLHKNSTADVDSAVEEISRNPEIGERKKGDLAALRVFKFHSGGQMYLLGYTRDEEVRLIYLEAVGPHENFYRDLKR</sequence>
<dbReference type="PATRIC" id="fig|36861.3.peg.2204"/>
<dbReference type="OrthoDB" id="5296677at2"/>
<dbReference type="InterPro" id="IPR035093">
    <property type="entry name" value="RelE/ParE_toxin_dom_sf"/>
</dbReference>
<comment type="caution">
    <text evidence="1">The sequence shown here is derived from an EMBL/GenBank/DDBJ whole genome shotgun (WGS) entry which is preliminary data.</text>
</comment>
<dbReference type="RefSeq" id="WP_059756983.1">
    <property type="nucleotide sequence ID" value="NZ_LDUG01000034.1"/>
</dbReference>
<accession>A0A106BLY8</accession>
<organism evidence="1 2">
    <name type="scientific">Thiobacillus denitrificans</name>
    <dbReference type="NCBI Taxonomy" id="36861"/>
    <lineage>
        <taxon>Bacteria</taxon>
        <taxon>Pseudomonadati</taxon>
        <taxon>Pseudomonadota</taxon>
        <taxon>Betaproteobacteria</taxon>
        <taxon>Nitrosomonadales</taxon>
        <taxon>Thiobacillaceae</taxon>
        <taxon>Thiobacillus</taxon>
    </lineage>
</organism>
<gene>
    <name evidence="1" type="ORF">ABW22_12125</name>
</gene>
<dbReference type="Proteomes" id="UP000064243">
    <property type="component" value="Unassembled WGS sequence"/>
</dbReference>